<dbReference type="Gene3D" id="1.10.4080.10">
    <property type="entry name" value="ADP-ribosylation/Crystallin J1"/>
    <property type="match status" value="1"/>
</dbReference>
<accession>A0A1I2YNK3</accession>
<evidence type="ECO:0000256" key="2">
    <source>
        <dbReference type="ARBA" id="ARBA00022801"/>
    </source>
</evidence>
<dbReference type="SUPFAM" id="SSF101478">
    <property type="entry name" value="ADP-ribosylglycohydrolase"/>
    <property type="match status" value="1"/>
</dbReference>
<dbReference type="InterPro" id="IPR005502">
    <property type="entry name" value="Ribosyl_crysJ1"/>
</dbReference>
<evidence type="ECO:0000256" key="1">
    <source>
        <dbReference type="ARBA" id="ARBA00010702"/>
    </source>
</evidence>
<dbReference type="GO" id="GO:0016787">
    <property type="term" value="F:hydrolase activity"/>
    <property type="evidence" value="ECO:0007669"/>
    <property type="project" value="UniProtKB-KW"/>
</dbReference>
<keyword evidence="3" id="KW-0460">Magnesium</keyword>
<reference evidence="4 5" key="1">
    <citation type="submission" date="2016-10" db="EMBL/GenBank/DDBJ databases">
        <authorList>
            <person name="de Groot N.N."/>
        </authorList>
    </citation>
    <scope>NUCLEOTIDE SEQUENCE [LARGE SCALE GENOMIC DNA]</scope>
    <source>
        <strain evidence="4 5">CGMCC 1.6848</strain>
    </source>
</reference>
<dbReference type="PANTHER" id="PTHR16222:SF24">
    <property type="entry name" value="ADP-RIBOSYLHYDROLASE ARH3"/>
    <property type="match status" value="1"/>
</dbReference>
<protein>
    <submittedName>
        <fullName evidence="4">ADP-ribosylglycohydrolase</fullName>
    </submittedName>
</protein>
<dbReference type="EMBL" id="FOPY01000002">
    <property type="protein sequence ID" value="SFH27235.1"/>
    <property type="molecule type" value="Genomic_DNA"/>
</dbReference>
<gene>
    <name evidence="4" type="ORF">SAMN04487959_10244</name>
</gene>
<evidence type="ECO:0000256" key="3">
    <source>
        <dbReference type="PIRSR" id="PIRSR605502-1"/>
    </source>
</evidence>
<keyword evidence="5" id="KW-1185">Reference proteome</keyword>
<name>A0A1I2YNK3_9GAMM</name>
<dbReference type="Proteomes" id="UP000199040">
    <property type="component" value="Unassembled WGS sequence"/>
</dbReference>
<dbReference type="GO" id="GO:0046872">
    <property type="term" value="F:metal ion binding"/>
    <property type="evidence" value="ECO:0007669"/>
    <property type="project" value="UniProtKB-KW"/>
</dbReference>
<dbReference type="Pfam" id="PF03747">
    <property type="entry name" value="ADP_ribosyl_GH"/>
    <property type="match status" value="1"/>
</dbReference>
<sequence>MNTAQRIELTQACLLGGAIGDALGAPIESQGWDKIVAQFGPDGVSDLLGLGGVRGGVSGATQTMLFTAEGMLRAYVRIQERDIYDPVAVIHHALMRWAVTQGVTPTVAGVDRNNGLVVNPQLHQRHFPDETCLKALQQAPAFTSLPRNAVNGSAALARAAAIGLFPWSDFLLRHRERAFSVACEAARLTHGHPCAYLGAGVFAYLINGLLESEQSLETLLPQALTFMDSGACIDFYIENDDERASLSRCQAEIRFLLDAVRELHAQGSVPSPQGIAALGAGRTAQEALAVATWCALAAGNYRQGVLWAVNHGGDSKDAGLLAGNLLGLRFGLGGLPQAWVAALELQDSMERLGHDLQWLPQVYVGHGHGEYDDELSRRYPPS</sequence>
<feature type="binding site" evidence="3">
    <location>
        <position position="67"/>
    </location>
    <ligand>
        <name>Mg(2+)</name>
        <dbReference type="ChEBI" id="CHEBI:18420"/>
        <label>1</label>
    </ligand>
</feature>
<proteinExistence type="inferred from homology"/>
<evidence type="ECO:0000313" key="5">
    <source>
        <dbReference type="Proteomes" id="UP000199040"/>
    </source>
</evidence>
<dbReference type="InterPro" id="IPR050792">
    <property type="entry name" value="ADP-ribosylglycohydrolase"/>
</dbReference>
<keyword evidence="2 4" id="KW-0378">Hydrolase</keyword>
<dbReference type="RefSeq" id="WP_177223314.1">
    <property type="nucleotide sequence ID" value="NZ_FOPY01000002.1"/>
</dbReference>
<comment type="similarity">
    <text evidence="1">Belongs to the ADP-ribosylglycohydrolase family.</text>
</comment>
<dbReference type="STRING" id="442341.SAMN04487959_10244"/>
<organism evidence="4 5">
    <name type="scientific">Modicisalibacter xianhensis</name>
    <dbReference type="NCBI Taxonomy" id="442341"/>
    <lineage>
        <taxon>Bacteria</taxon>
        <taxon>Pseudomonadati</taxon>
        <taxon>Pseudomonadota</taxon>
        <taxon>Gammaproteobacteria</taxon>
        <taxon>Oceanospirillales</taxon>
        <taxon>Halomonadaceae</taxon>
        <taxon>Modicisalibacter</taxon>
    </lineage>
</organism>
<keyword evidence="3" id="KW-0479">Metal-binding</keyword>
<dbReference type="InterPro" id="IPR036705">
    <property type="entry name" value="Ribosyl_crysJ1_sf"/>
</dbReference>
<feature type="binding site" evidence="3">
    <location>
        <position position="314"/>
    </location>
    <ligand>
        <name>Mg(2+)</name>
        <dbReference type="ChEBI" id="CHEBI:18420"/>
        <label>1</label>
    </ligand>
</feature>
<evidence type="ECO:0000313" key="4">
    <source>
        <dbReference type="EMBL" id="SFH27235.1"/>
    </source>
</evidence>
<comment type="cofactor">
    <cofactor evidence="3">
        <name>Mg(2+)</name>
        <dbReference type="ChEBI" id="CHEBI:18420"/>
    </cofactor>
    <text evidence="3">Binds 2 magnesium ions per subunit.</text>
</comment>
<dbReference type="PANTHER" id="PTHR16222">
    <property type="entry name" value="ADP-RIBOSYLGLYCOHYDROLASE"/>
    <property type="match status" value="1"/>
</dbReference>
<dbReference type="AlphaFoldDB" id="A0A1I2YNK3"/>